<feature type="compositionally biased region" description="Low complexity" evidence="3">
    <location>
        <begin position="158"/>
        <end position="170"/>
    </location>
</feature>
<dbReference type="SUPFAM" id="SSF57424">
    <property type="entry name" value="LDL receptor-like module"/>
    <property type="match status" value="1"/>
</dbReference>
<gene>
    <name evidence="4" type="ORF">TCMB3V08_LOCUS6294</name>
</gene>
<dbReference type="CDD" id="cd00112">
    <property type="entry name" value="LDLa"/>
    <property type="match status" value="1"/>
</dbReference>
<accession>A0A7R9J786</accession>
<dbReference type="Gene3D" id="4.10.400.10">
    <property type="entry name" value="Low-density Lipoprotein Receptor"/>
    <property type="match status" value="1"/>
</dbReference>
<feature type="region of interest" description="Disordered" evidence="3">
    <location>
        <begin position="157"/>
        <end position="177"/>
    </location>
</feature>
<protein>
    <submittedName>
        <fullName evidence="4">(California timema) hypothetical protein</fullName>
    </submittedName>
</protein>
<dbReference type="AlphaFoldDB" id="A0A7R9J786"/>
<evidence type="ECO:0000256" key="3">
    <source>
        <dbReference type="SAM" id="MobiDB-lite"/>
    </source>
</evidence>
<proteinExistence type="predicted"/>
<evidence type="ECO:0000256" key="1">
    <source>
        <dbReference type="ARBA" id="ARBA00023157"/>
    </source>
</evidence>
<evidence type="ECO:0000313" key="4">
    <source>
        <dbReference type="EMBL" id="CAD7573662.1"/>
    </source>
</evidence>
<organism evidence="4">
    <name type="scientific">Timema californicum</name>
    <name type="common">California timema</name>
    <name type="synonym">Walking stick</name>
    <dbReference type="NCBI Taxonomy" id="61474"/>
    <lineage>
        <taxon>Eukaryota</taxon>
        <taxon>Metazoa</taxon>
        <taxon>Ecdysozoa</taxon>
        <taxon>Arthropoda</taxon>
        <taxon>Hexapoda</taxon>
        <taxon>Insecta</taxon>
        <taxon>Pterygota</taxon>
        <taxon>Neoptera</taxon>
        <taxon>Polyneoptera</taxon>
        <taxon>Phasmatodea</taxon>
        <taxon>Timematodea</taxon>
        <taxon>Timematoidea</taxon>
        <taxon>Timematidae</taxon>
        <taxon>Timema</taxon>
    </lineage>
</organism>
<feature type="disulfide bond" evidence="2">
    <location>
        <begin position="53"/>
        <end position="71"/>
    </location>
</feature>
<dbReference type="EMBL" id="OE181767">
    <property type="protein sequence ID" value="CAD7573662.1"/>
    <property type="molecule type" value="Genomic_DNA"/>
</dbReference>
<dbReference type="PROSITE" id="PS50068">
    <property type="entry name" value="LDLRA_2"/>
    <property type="match status" value="1"/>
</dbReference>
<dbReference type="InterPro" id="IPR036055">
    <property type="entry name" value="LDL_receptor-like_sf"/>
</dbReference>
<dbReference type="InterPro" id="IPR002172">
    <property type="entry name" value="LDrepeatLR_classA_rpt"/>
</dbReference>
<evidence type="ECO:0000256" key="2">
    <source>
        <dbReference type="PROSITE-ProRule" id="PRU00124"/>
    </source>
</evidence>
<name>A0A7R9J786_TIMCA</name>
<keyword evidence="1 2" id="KW-1015">Disulfide bond</keyword>
<sequence>MIHTDSIELNKNLVHIILGMRRRTSIPREYATALCPPVPVHRSCSGELPNFHCTDESKITLRQVCDGAMDCPDGSDEVRPLCKHISHLPYRVQVMLAVGKRETVQTKLRRLDQLEALKRNTRRPSMNRDAFLQNPRGDRPNQVLSAIQQSHQVVSLAGGQQHQQGLPNQQSVRVATV</sequence>
<reference evidence="4" key="1">
    <citation type="submission" date="2020-11" db="EMBL/GenBank/DDBJ databases">
        <authorList>
            <person name="Tran Van P."/>
        </authorList>
    </citation>
    <scope>NUCLEOTIDE SEQUENCE</scope>
</reference>
<comment type="caution">
    <text evidence="2">Lacks conserved residue(s) required for the propagation of feature annotation.</text>
</comment>
<dbReference type="SMART" id="SM00192">
    <property type="entry name" value="LDLa"/>
    <property type="match status" value="1"/>
</dbReference>
<dbReference type="Pfam" id="PF00057">
    <property type="entry name" value="Ldl_recept_a"/>
    <property type="match status" value="1"/>
</dbReference>